<dbReference type="SUPFAM" id="SSF51430">
    <property type="entry name" value="NAD(P)-linked oxidoreductase"/>
    <property type="match status" value="1"/>
</dbReference>
<gene>
    <name evidence="2" type="ORF">OJ962_27405</name>
</gene>
<dbReference type="Gene3D" id="3.20.20.100">
    <property type="entry name" value="NADP-dependent oxidoreductase domain"/>
    <property type="match status" value="1"/>
</dbReference>
<protein>
    <submittedName>
        <fullName evidence="2">Aldo/keto reductase</fullName>
    </submittedName>
</protein>
<reference evidence="2" key="1">
    <citation type="submission" date="2022-10" db="EMBL/GenBank/DDBJ databases">
        <title>The WGS of Solirubrobacter sp. CPCC 204708.</title>
        <authorList>
            <person name="Jiang Z."/>
        </authorList>
    </citation>
    <scope>NUCLEOTIDE SEQUENCE</scope>
    <source>
        <strain evidence="2">CPCC 204708</strain>
    </source>
</reference>
<dbReference type="RefSeq" id="WP_270006741.1">
    <property type="nucleotide sequence ID" value="NZ_JAPCID010000053.1"/>
</dbReference>
<dbReference type="PANTHER" id="PTHR43312:SF1">
    <property type="entry name" value="NADP-DEPENDENT OXIDOREDUCTASE DOMAIN-CONTAINING PROTEIN"/>
    <property type="match status" value="1"/>
</dbReference>
<accession>A0ABT4RRP6</accession>
<feature type="domain" description="NADP-dependent oxidoreductase" evidence="1">
    <location>
        <begin position="35"/>
        <end position="301"/>
    </location>
</feature>
<comment type="caution">
    <text evidence="2">The sequence shown here is derived from an EMBL/GenBank/DDBJ whole genome shotgun (WGS) entry which is preliminary data.</text>
</comment>
<dbReference type="InterPro" id="IPR023210">
    <property type="entry name" value="NADP_OxRdtase_dom"/>
</dbReference>
<evidence type="ECO:0000313" key="3">
    <source>
        <dbReference type="Proteomes" id="UP001147700"/>
    </source>
</evidence>
<proteinExistence type="predicted"/>
<name>A0ABT4RRP6_9ACTN</name>
<evidence type="ECO:0000313" key="2">
    <source>
        <dbReference type="EMBL" id="MDA0141255.1"/>
    </source>
</evidence>
<sequence>MGALSEHLREESWPVLTSAAIGTWSGGRFMHFGEPVDDDRLAALLRPGQGIATVISADAYGAGEADRLLGRALAGVSRPEYTLVGAIGHDFYEGEREGAKGFPRFTDPRLRGPEQYAEYVRMATERSLERCGVDAFDVLLLHNPDHIGYTSEAVWDALEAVRADGLTRSLGVAPGPANGFTLDVIDCLERFGDRIDWAMVILNPMEPWPGELVLGAAERHGVKLITRVVDYGGLFHDDVLPGHAFPRYDHRGFRPAGWVEAGREKLERMRPIAEKHGLTPLQLACHWNLAHAPVHVVAPTLIEEPGSSKTIEDKRAELAAVTGPSVLSAEEVAELRAIGDNTGSMLLKGATPDFEGDEPLPDRWAISPHLAELAGRWGIEPARDLAKAA</sequence>
<evidence type="ECO:0000259" key="1">
    <source>
        <dbReference type="Pfam" id="PF00248"/>
    </source>
</evidence>
<organism evidence="2 3">
    <name type="scientific">Solirubrobacter deserti</name>
    <dbReference type="NCBI Taxonomy" id="2282478"/>
    <lineage>
        <taxon>Bacteria</taxon>
        <taxon>Bacillati</taxon>
        <taxon>Actinomycetota</taxon>
        <taxon>Thermoleophilia</taxon>
        <taxon>Solirubrobacterales</taxon>
        <taxon>Solirubrobacteraceae</taxon>
        <taxon>Solirubrobacter</taxon>
    </lineage>
</organism>
<dbReference type="EMBL" id="JAPCID010000053">
    <property type="protein sequence ID" value="MDA0141255.1"/>
    <property type="molecule type" value="Genomic_DNA"/>
</dbReference>
<dbReference type="InterPro" id="IPR053135">
    <property type="entry name" value="AKR2_Oxidoreductase"/>
</dbReference>
<keyword evidence="3" id="KW-1185">Reference proteome</keyword>
<dbReference type="Proteomes" id="UP001147700">
    <property type="component" value="Unassembled WGS sequence"/>
</dbReference>
<dbReference type="PANTHER" id="PTHR43312">
    <property type="entry name" value="D-THREO-ALDOSE 1-DEHYDROGENASE"/>
    <property type="match status" value="1"/>
</dbReference>
<dbReference type="Pfam" id="PF00248">
    <property type="entry name" value="Aldo_ket_red"/>
    <property type="match status" value="1"/>
</dbReference>
<dbReference type="InterPro" id="IPR036812">
    <property type="entry name" value="NAD(P)_OxRdtase_dom_sf"/>
</dbReference>